<evidence type="ECO:0000313" key="5">
    <source>
        <dbReference type="Proteomes" id="UP000000377"/>
    </source>
</evidence>
<dbReference type="Pfam" id="PF00583">
    <property type="entry name" value="Acetyltransf_1"/>
    <property type="match status" value="1"/>
</dbReference>
<keyword evidence="5" id="KW-1185">Reference proteome</keyword>
<dbReference type="PROSITE" id="PS51186">
    <property type="entry name" value="GNAT"/>
    <property type="match status" value="1"/>
</dbReference>
<dbReference type="PATRIC" id="fig|749414.3.peg.3725"/>
<protein>
    <submittedName>
        <fullName evidence="4">GCN5-related N-acetyltransferase</fullName>
    </submittedName>
</protein>
<evidence type="ECO:0000256" key="2">
    <source>
        <dbReference type="ARBA" id="ARBA00023315"/>
    </source>
</evidence>
<evidence type="ECO:0000259" key="3">
    <source>
        <dbReference type="PROSITE" id="PS51186"/>
    </source>
</evidence>
<dbReference type="eggNOG" id="COG0454">
    <property type="taxonomic scope" value="Bacteria"/>
</dbReference>
<dbReference type="InterPro" id="IPR045039">
    <property type="entry name" value="NSI-like"/>
</dbReference>
<proteinExistence type="predicted"/>
<accession>D7CE25</accession>
<dbReference type="InterPro" id="IPR016181">
    <property type="entry name" value="Acyl_CoA_acyltransferase"/>
</dbReference>
<evidence type="ECO:0000256" key="1">
    <source>
        <dbReference type="ARBA" id="ARBA00022679"/>
    </source>
</evidence>
<organism evidence="4 5">
    <name type="scientific">Streptomyces bingchenggensis (strain BCW-1)</name>
    <dbReference type="NCBI Taxonomy" id="749414"/>
    <lineage>
        <taxon>Bacteria</taxon>
        <taxon>Bacillati</taxon>
        <taxon>Actinomycetota</taxon>
        <taxon>Actinomycetes</taxon>
        <taxon>Kitasatosporales</taxon>
        <taxon>Streptomycetaceae</taxon>
        <taxon>Streptomyces</taxon>
    </lineage>
</organism>
<name>D7CE25_STRBB</name>
<dbReference type="Proteomes" id="UP000000377">
    <property type="component" value="Chromosome"/>
</dbReference>
<dbReference type="KEGG" id="sbh:SBI_03591"/>
<dbReference type="STRING" id="749414.SBI_03591"/>
<sequence length="155" mass="16833">MSADIHTGRVAARGRLTHMAIHGPSQNSDAVLVVRPPLTDEDLNELFSASWPGHRPTSFTPMLARSLVWIAASREGRLVGFVNVVGDGGLHAFILDTTVHPDERRQGLGVRLVRAAADEAKACGAQWLHVGYEPHLESFYAQCGFRPTAAGLMRL</sequence>
<keyword evidence="2" id="KW-0012">Acyltransferase</keyword>
<dbReference type="AlphaFoldDB" id="D7CE25"/>
<dbReference type="HOGENOM" id="CLU_135063_0_0_11"/>
<dbReference type="InterPro" id="IPR000182">
    <property type="entry name" value="GNAT_dom"/>
</dbReference>
<dbReference type="CDD" id="cd04301">
    <property type="entry name" value="NAT_SF"/>
    <property type="match status" value="1"/>
</dbReference>
<evidence type="ECO:0000313" key="4">
    <source>
        <dbReference type="EMBL" id="ADI06712.1"/>
    </source>
</evidence>
<keyword evidence="1 4" id="KW-0808">Transferase</keyword>
<dbReference type="PANTHER" id="PTHR43626">
    <property type="entry name" value="ACYL-COA N-ACYLTRANSFERASE"/>
    <property type="match status" value="1"/>
</dbReference>
<feature type="domain" description="N-acetyltransferase" evidence="3">
    <location>
        <begin position="30"/>
        <end position="155"/>
    </location>
</feature>
<reference evidence="4 5" key="1">
    <citation type="journal article" date="2010" name="J. Bacteriol.">
        <title>Genome sequence of the milbemycin-producing bacterium Streptomyces bingchenggensis.</title>
        <authorList>
            <person name="Wang X.J."/>
            <person name="Yan Y.J."/>
            <person name="Zhang B."/>
            <person name="An J."/>
            <person name="Wang J.J."/>
            <person name="Tian J."/>
            <person name="Jiang L."/>
            <person name="Chen Y.H."/>
            <person name="Huang S.X."/>
            <person name="Yin M."/>
            <person name="Zhang J."/>
            <person name="Gao A.L."/>
            <person name="Liu C.X."/>
            <person name="Zhu Z.X."/>
            <person name="Xiang W.S."/>
        </authorList>
    </citation>
    <scope>NUCLEOTIDE SEQUENCE [LARGE SCALE GENOMIC DNA]</scope>
    <source>
        <strain evidence="4 5">BCW-1</strain>
    </source>
</reference>
<dbReference type="PANTHER" id="PTHR43626:SF4">
    <property type="entry name" value="GCN5-RELATED N-ACETYLTRANSFERASE 2, CHLOROPLASTIC"/>
    <property type="match status" value="1"/>
</dbReference>
<gene>
    <name evidence="4" type="ordered locus">SBI_03591</name>
</gene>
<dbReference type="Gene3D" id="3.40.630.30">
    <property type="match status" value="1"/>
</dbReference>
<dbReference type="EMBL" id="CP002047">
    <property type="protein sequence ID" value="ADI06712.1"/>
    <property type="molecule type" value="Genomic_DNA"/>
</dbReference>
<dbReference type="SUPFAM" id="SSF55729">
    <property type="entry name" value="Acyl-CoA N-acyltransferases (Nat)"/>
    <property type="match status" value="1"/>
</dbReference>
<dbReference type="GO" id="GO:0005737">
    <property type="term" value="C:cytoplasm"/>
    <property type="evidence" value="ECO:0007669"/>
    <property type="project" value="TreeGrafter"/>
</dbReference>
<dbReference type="GO" id="GO:0008080">
    <property type="term" value="F:N-acetyltransferase activity"/>
    <property type="evidence" value="ECO:0007669"/>
    <property type="project" value="InterPro"/>
</dbReference>